<feature type="compositionally biased region" description="Low complexity" evidence="2">
    <location>
        <begin position="1402"/>
        <end position="1427"/>
    </location>
</feature>
<evidence type="ECO:0000313" key="6">
    <source>
        <dbReference type="Proteomes" id="UP000515146"/>
    </source>
</evidence>
<dbReference type="OrthoDB" id="6502960at2759"/>
<dbReference type="InterPro" id="IPR002126">
    <property type="entry name" value="Cadherin-like_dom"/>
</dbReference>
<dbReference type="PROSITE" id="PS50022">
    <property type="entry name" value="FA58C_3"/>
    <property type="match status" value="1"/>
</dbReference>
<dbReference type="InterPro" id="IPR015919">
    <property type="entry name" value="Cadherin-like_sf"/>
</dbReference>
<evidence type="ECO:0000259" key="4">
    <source>
        <dbReference type="PROSITE" id="PS50022"/>
    </source>
</evidence>
<keyword evidence="6" id="KW-1185">Reference proteome</keyword>
<dbReference type="PROSITE" id="PS50268">
    <property type="entry name" value="CADHERIN_2"/>
    <property type="match status" value="1"/>
</dbReference>
<protein>
    <submittedName>
        <fullName evidence="7">Uncharacterized protein LOC113797854 isoform X2</fullName>
    </submittedName>
</protein>
<dbReference type="Proteomes" id="UP000515146">
    <property type="component" value="Unplaced"/>
</dbReference>
<evidence type="ECO:0000256" key="2">
    <source>
        <dbReference type="SAM" id="MobiDB-lite"/>
    </source>
</evidence>
<proteinExistence type="predicted"/>
<feature type="signal peptide" evidence="3">
    <location>
        <begin position="1"/>
        <end position="21"/>
    </location>
</feature>
<dbReference type="GO" id="GO:0007156">
    <property type="term" value="P:homophilic cell adhesion via plasma membrane adhesion molecules"/>
    <property type="evidence" value="ECO:0007669"/>
    <property type="project" value="InterPro"/>
</dbReference>
<feature type="chain" id="PRO_5027550333" evidence="3">
    <location>
        <begin position="22"/>
        <end position="1998"/>
    </location>
</feature>
<name>A0A6P6YFS1_DERPT</name>
<accession>A0A6P6YFS1</accession>
<reference evidence="7" key="1">
    <citation type="submission" date="2025-08" db="UniProtKB">
        <authorList>
            <consortium name="RefSeq"/>
        </authorList>
    </citation>
    <scope>IDENTIFICATION</scope>
    <source>
        <strain evidence="7">Airmid</strain>
    </source>
</reference>
<dbReference type="InterPro" id="IPR000421">
    <property type="entry name" value="FA58C"/>
</dbReference>
<dbReference type="GO" id="GO:0005509">
    <property type="term" value="F:calcium ion binding"/>
    <property type="evidence" value="ECO:0007669"/>
    <property type="project" value="UniProtKB-UniRule"/>
</dbReference>
<evidence type="ECO:0000256" key="1">
    <source>
        <dbReference type="PROSITE-ProRule" id="PRU00043"/>
    </source>
</evidence>
<keyword evidence="1" id="KW-0106">Calcium</keyword>
<dbReference type="SUPFAM" id="SSF49313">
    <property type="entry name" value="Cadherin-like"/>
    <property type="match status" value="1"/>
</dbReference>
<keyword evidence="3" id="KW-0732">Signal</keyword>
<feature type="compositionally biased region" description="Low complexity" evidence="2">
    <location>
        <begin position="1385"/>
        <end position="1395"/>
    </location>
</feature>
<dbReference type="GO" id="GO:0001736">
    <property type="term" value="P:establishment of planar polarity"/>
    <property type="evidence" value="ECO:0007669"/>
    <property type="project" value="UniProtKB-ARBA"/>
</dbReference>
<dbReference type="GO" id="GO:0016020">
    <property type="term" value="C:membrane"/>
    <property type="evidence" value="ECO:0007669"/>
    <property type="project" value="InterPro"/>
</dbReference>
<sequence>MSRSNFTTLLIFFLSYHLVWTKSSSSSSCKNGNVCINGDCIDNDETTNDSHCKCRPCWRGSHCDQFDDQHEPYFSEKIINLYLKSETIHHYKPIYRAHAHDNDIHNSDCIGLNIENCTCAQIRYEIVEQDERKIFHINSTTGEIFINKPKLIDNQQEQHYKLMIIAINPNWNDKTIGNYMDKNFYSTRTLTIFVNIQNQLDRIKRAAESADDSSGTSNDDEDELNGLKFGLRTLAGETNSLQVGSSIHYMLLIGLPKGSSDLVLEIKTSDQSSSRTSLSLYNFSMPFETTDIQFNIPEAKFFLSNKTANVYDRLTLDFGTIKNNGPERNEMIVCFSTILFRKPRRAKKKHSIIVGVEHSKGNMIYVAESEITTVSVSSKDDQIFCDVDMVEEPVKIPLDSAAIFRFNANFQFRSDPVRIELNKTSYEYEPDNRISLGLITVAKFGPNYVAMPSSPHHYKGYRNLSASSQSYTFSTLNMNSITNNGEKSRLFLRNPNNIISFSFPVYALNFEENIGRNMSFQLDVFVGKRSYYTRLINITIIGRNSNERLQSFIIGSEANFTQTDLSKGSLTQLKIRSKFRDFKDENVFTDYAITIDGMATPQLPFIPCSAQLINEEMGINIPYINPARLKPEKIEKNKFVFRFGRINFIRLVNPFLLEDNDMVAEITFRLPFDSSVKSGEYSIKPEQIQVTSGYETKPVIISNSQLKISSSEDVANNETSSSSSIIELSTNSSVKWSDLIVGGGAAVDIELEFEPNAAFEDFRIAINSDMATAVDSLPDLKICRFAVIRVAETMPCTCVERDTINEKQIVYGYSNEKLTKEKNKTNIRPYDRAAIDFGSISVVSGSKIKQKILTNFVIMISDSGTNNGNSEQQQLQSPKQYPIRVDIISNSASDNQDNIIKSEQINLNISELLPEPIAADMSVDLEAELFNETDSFILPGFTTNILIRTLTRPNTMGPLRIEIDGDENDPNSAISVCGLWIHRIGYNLPCVEPNQKAEYAYETFGLNKRAILQLDMITNFGNHHRKSERDEHNDNSIEFMAMIRMLDQAENSNQTIRIKVVYGHKDITVTKHLIVPVGQKPNANDDHSLEISRRKSSEPRKVTLKPYGNNKLVHHARPKLFFFDIELERNHQSKLTIAMDRSNSYKMCNAAFIKVGRNYPCYSPLSLNVQPNQFELGMICHTDLKYQQQQNHNNSVGNDDENNDNLLRLAFAIRPTESFPDSLPFIVSGTVLYGYQQRPMETKNELTLTVVSNKAKSNSISKISDHFPINEGARVVPAKWNNRPEGIGFKIRQRKWITFRIRIPLYSTGKLSATIRGQTDENRAYIVLYDLRLISGGANIPCPLDNAPKIHLNSTVNSNQTNLINADLGWFANFGYTHYIDLNNNNNNNNNNNSNSEKDVDQNQNTDSNNNNNNNDIINMTNSVANDNDQEHDNADDDDADVLTIEVLAELTDHPSLTENDVYRLEFEAHYSNLTDTITTRTEAKIRLLSEGDGPNPKLDVNIRYKKRMPVLDRNETFTVMATIRHLPDSNAEPSNPVLRIFTPDFVEISNINWANTKRLPKLKRLADGSTDILFPWILFNEQFTVNLTIQIDPRNIRGYGREEVSIITPYRMLCQHFRLSSDTKFPCSEMKHMNYRTHSTECNKPLGMSDGHIHDDQITASSAISQRFAPKFSRPNLSSSFWSPAWRNWRHGHHNQANEQHYIQIDFQQKTRLVRIEFKSIKNQRNIHMYHLEYSFDGKVWYLGSNSTKIIYNNVGNDENIKAIGESWLEKPIEARLIRLIIDSVSTITTKPTKTATMKMKQKIDFKDNVHNQYLAVKFELYGCYLKELESSTRPASNESLKFQTHYTDDTSKKNRLISIDPYTNVIYFCDATSNINNFMCYFSDSGGNSWHIVGRSIDSFEGFELASGKFFAIDYERPAYFWSSDGVTWIPIDYQNFNKTVEHPKFQRKMTIPRFAFDDLNKMNVRIGHWRANYQGLNYEDNQYPKALWNKCCGLE</sequence>
<evidence type="ECO:0000259" key="5">
    <source>
        <dbReference type="PROSITE" id="PS50268"/>
    </source>
</evidence>
<dbReference type="Pfam" id="PF00754">
    <property type="entry name" value="F5_F8_type_C"/>
    <property type="match status" value="1"/>
</dbReference>
<dbReference type="PANTHER" id="PTHR42264">
    <property type="entry name" value="EPHRIN_REC_LIKE DOMAIN-CONTAINING PROTEIN"/>
    <property type="match status" value="1"/>
</dbReference>
<dbReference type="Gene3D" id="2.60.40.60">
    <property type="entry name" value="Cadherins"/>
    <property type="match status" value="1"/>
</dbReference>
<dbReference type="Gene3D" id="2.60.120.260">
    <property type="entry name" value="Galactose-binding domain-like"/>
    <property type="match status" value="1"/>
</dbReference>
<organism evidence="6 7">
    <name type="scientific">Dermatophagoides pteronyssinus</name>
    <name type="common">European house dust mite</name>
    <dbReference type="NCBI Taxonomy" id="6956"/>
    <lineage>
        <taxon>Eukaryota</taxon>
        <taxon>Metazoa</taxon>
        <taxon>Ecdysozoa</taxon>
        <taxon>Arthropoda</taxon>
        <taxon>Chelicerata</taxon>
        <taxon>Arachnida</taxon>
        <taxon>Acari</taxon>
        <taxon>Acariformes</taxon>
        <taxon>Sarcoptiformes</taxon>
        <taxon>Astigmata</taxon>
        <taxon>Psoroptidia</taxon>
        <taxon>Analgoidea</taxon>
        <taxon>Pyroglyphidae</taxon>
        <taxon>Dermatophagoidinae</taxon>
        <taxon>Dermatophagoides</taxon>
    </lineage>
</organism>
<feature type="region of interest" description="Disordered" evidence="2">
    <location>
        <begin position="1385"/>
        <end position="1436"/>
    </location>
</feature>
<dbReference type="GO" id="GO:0007163">
    <property type="term" value="P:establishment or maintenance of cell polarity"/>
    <property type="evidence" value="ECO:0007669"/>
    <property type="project" value="UniProtKB-ARBA"/>
</dbReference>
<feature type="domain" description="F5/8 type C" evidence="4">
    <location>
        <begin position="1643"/>
        <end position="1781"/>
    </location>
</feature>
<dbReference type="PROSITE" id="PS00022">
    <property type="entry name" value="EGF_1"/>
    <property type="match status" value="1"/>
</dbReference>
<gene>
    <name evidence="7" type="primary">LOC113797854</name>
</gene>
<feature type="domain" description="Cadherin" evidence="5">
    <location>
        <begin position="99"/>
        <end position="210"/>
    </location>
</feature>
<evidence type="ECO:0000313" key="7">
    <source>
        <dbReference type="RefSeq" id="XP_027204102.1"/>
    </source>
</evidence>
<dbReference type="InterPro" id="IPR008979">
    <property type="entry name" value="Galactose-bd-like_sf"/>
</dbReference>
<evidence type="ECO:0000256" key="3">
    <source>
        <dbReference type="SAM" id="SignalP"/>
    </source>
</evidence>
<dbReference type="InterPro" id="IPR000742">
    <property type="entry name" value="EGF"/>
</dbReference>
<dbReference type="RefSeq" id="XP_027204102.1">
    <property type="nucleotide sequence ID" value="XM_027348301.1"/>
</dbReference>
<dbReference type="SUPFAM" id="SSF49785">
    <property type="entry name" value="Galactose-binding domain-like"/>
    <property type="match status" value="1"/>
</dbReference>
<dbReference type="CDD" id="cd11304">
    <property type="entry name" value="Cadherin_repeat"/>
    <property type="match status" value="1"/>
</dbReference>